<dbReference type="Proteomes" id="UP000094067">
    <property type="component" value="Unassembled WGS sequence"/>
</dbReference>
<keyword evidence="1" id="KW-0812">Transmembrane</keyword>
<dbReference type="AlphaFoldDB" id="A0A1E3AQ27"/>
<evidence type="ECO:0000313" key="5">
    <source>
        <dbReference type="Proteomes" id="UP000095003"/>
    </source>
</evidence>
<evidence type="ECO:0000313" key="4">
    <source>
        <dbReference type="Proteomes" id="UP000094067"/>
    </source>
</evidence>
<dbReference type="EMBL" id="MCGH01000001">
    <property type="protein sequence ID" value="ODM08784.1"/>
    <property type="molecule type" value="Genomic_DNA"/>
</dbReference>
<proteinExistence type="predicted"/>
<name>A0A1E3AQ27_9FIRM</name>
<evidence type="ECO:0000313" key="2">
    <source>
        <dbReference type="EMBL" id="ODM08784.1"/>
    </source>
</evidence>
<sequence>MENRVYDMEKGQFAFLYKLPPKLILLLSTIVWLAAGLLIGAAAKSLLGLPVNIEGMAAFISLVMGYCGSVIYLIRRK</sequence>
<accession>A0A1E3AQ27</accession>
<evidence type="ECO:0000313" key="3">
    <source>
        <dbReference type="EMBL" id="ODM10812.1"/>
    </source>
</evidence>
<comment type="caution">
    <text evidence="3">The sequence shown here is derived from an EMBL/GenBank/DDBJ whole genome shotgun (WGS) entry which is preliminary data.</text>
</comment>
<dbReference type="RefSeq" id="WP_044970491.1">
    <property type="nucleotide sequence ID" value="NZ_BAABXS010000001.1"/>
</dbReference>
<keyword evidence="1" id="KW-0472">Membrane</keyword>
<feature type="transmembrane region" description="Helical" evidence="1">
    <location>
        <begin position="23"/>
        <end position="43"/>
    </location>
</feature>
<feature type="transmembrane region" description="Helical" evidence="1">
    <location>
        <begin position="55"/>
        <end position="74"/>
    </location>
</feature>
<dbReference type="GeneID" id="93302521"/>
<organism evidence="3 5">
    <name type="scientific">Eisenbergiella tayi</name>
    <dbReference type="NCBI Taxonomy" id="1432052"/>
    <lineage>
        <taxon>Bacteria</taxon>
        <taxon>Bacillati</taxon>
        <taxon>Bacillota</taxon>
        <taxon>Clostridia</taxon>
        <taxon>Lachnospirales</taxon>
        <taxon>Lachnospiraceae</taxon>
        <taxon>Eisenbergiella</taxon>
    </lineage>
</organism>
<dbReference type="Proteomes" id="UP000095003">
    <property type="component" value="Unassembled WGS sequence"/>
</dbReference>
<dbReference type="EMBL" id="MCGI01000003">
    <property type="protein sequence ID" value="ODM10812.1"/>
    <property type="molecule type" value="Genomic_DNA"/>
</dbReference>
<evidence type="ECO:0000256" key="1">
    <source>
        <dbReference type="SAM" id="Phobius"/>
    </source>
</evidence>
<reference evidence="4 5" key="1">
    <citation type="submission" date="2016-07" db="EMBL/GenBank/DDBJ databases">
        <title>Characterization of isolates of Eisenbergiella tayi derived from blood cultures, using whole genome sequencing.</title>
        <authorList>
            <person name="Burdz T."/>
            <person name="Wiebe D."/>
            <person name="Huynh C."/>
            <person name="Bernard K."/>
        </authorList>
    </citation>
    <scope>NUCLEOTIDE SEQUENCE [LARGE SCALE GENOMIC DNA]</scope>
    <source>
        <strain evidence="2 4">NML 110608</strain>
        <strain evidence="3 5">NML 120489</strain>
    </source>
</reference>
<gene>
    <name evidence="3" type="ORF">BEH84_03241</name>
    <name evidence="2" type="ORF">BEI61_00413</name>
</gene>
<protein>
    <submittedName>
        <fullName evidence="3">Uncharacterized protein</fullName>
    </submittedName>
</protein>
<keyword evidence="1" id="KW-1133">Transmembrane helix</keyword>